<dbReference type="InterPro" id="IPR006073">
    <property type="entry name" value="GTP-bd"/>
</dbReference>
<dbReference type="InterPro" id="IPR003373">
    <property type="entry name" value="Fe2_transport_prot-B"/>
</dbReference>
<evidence type="ECO:0000256" key="12">
    <source>
        <dbReference type="ARBA" id="ARBA00031200"/>
    </source>
</evidence>
<dbReference type="OrthoDB" id="85305at2157"/>
<evidence type="ECO:0000256" key="7">
    <source>
        <dbReference type="ARBA" id="ARBA00022989"/>
    </source>
</evidence>
<keyword evidence="15" id="KW-0460">Magnesium</keyword>
<dbReference type="Gene3D" id="1.10.287.1770">
    <property type="match status" value="1"/>
</dbReference>
<dbReference type="Pfam" id="PF07664">
    <property type="entry name" value="FeoB_C"/>
    <property type="match status" value="1"/>
</dbReference>
<dbReference type="InterPro" id="IPR030389">
    <property type="entry name" value="G_FEOB_dom"/>
</dbReference>
<feature type="binding site" evidence="15">
    <location>
        <position position="20"/>
    </location>
    <ligand>
        <name>Mg(2+)</name>
        <dbReference type="ChEBI" id="CHEBI:18420"/>
        <label>2</label>
    </ligand>
</feature>
<protein>
    <recommendedName>
        <fullName evidence="12 13">Ferrous iron transport protein B</fullName>
    </recommendedName>
</protein>
<dbReference type="Gene3D" id="3.40.50.300">
    <property type="entry name" value="P-loop containing nucleotide triphosphate hydrolases"/>
    <property type="match status" value="1"/>
</dbReference>
<dbReference type="HOGENOM" id="CLU_013350_3_0_2"/>
<evidence type="ECO:0000313" key="19">
    <source>
        <dbReference type="Proteomes" id="UP000007722"/>
    </source>
</evidence>
<feature type="transmembrane region" description="Helical" evidence="16">
    <location>
        <begin position="304"/>
        <end position="324"/>
    </location>
</feature>
<feature type="transmembrane region" description="Helical" evidence="16">
    <location>
        <begin position="579"/>
        <end position="606"/>
    </location>
</feature>
<evidence type="ECO:0000256" key="14">
    <source>
        <dbReference type="PIRSR" id="PIRSR603373-1"/>
    </source>
</evidence>
<feature type="transmembrane region" description="Helical" evidence="16">
    <location>
        <begin position="277"/>
        <end position="298"/>
    </location>
</feature>
<dbReference type="NCBIfam" id="TIGR00437">
    <property type="entry name" value="feoB"/>
    <property type="match status" value="1"/>
</dbReference>
<evidence type="ECO:0000256" key="5">
    <source>
        <dbReference type="ARBA" id="ARBA00022692"/>
    </source>
</evidence>
<accession>D7DU22</accession>
<feature type="transmembrane region" description="Helical" evidence="16">
    <location>
        <begin position="539"/>
        <end position="558"/>
    </location>
</feature>
<feature type="binding site" evidence="14">
    <location>
        <begin position="33"/>
        <end position="37"/>
    </location>
    <ligand>
        <name>GTP</name>
        <dbReference type="ChEBI" id="CHEBI:37565"/>
        <label>1</label>
    </ligand>
</feature>
<evidence type="ECO:0000256" key="4">
    <source>
        <dbReference type="ARBA" id="ARBA00022496"/>
    </source>
</evidence>
<evidence type="ECO:0000256" key="8">
    <source>
        <dbReference type="ARBA" id="ARBA00023004"/>
    </source>
</evidence>
<dbReference type="CDD" id="cd01879">
    <property type="entry name" value="FeoB"/>
    <property type="match status" value="1"/>
</dbReference>
<dbReference type="GO" id="GO:0005886">
    <property type="term" value="C:plasma membrane"/>
    <property type="evidence" value="ECO:0007669"/>
    <property type="project" value="UniProtKB-SubCell"/>
</dbReference>
<keyword evidence="3" id="KW-1003">Cell membrane</keyword>
<keyword evidence="10 14" id="KW-0342">GTP-binding</keyword>
<feature type="binding site" evidence="15">
    <location>
        <position position="23"/>
    </location>
    <ligand>
        <name>Mg(2+)</name>
        <dbReference type="ChEBI" id="CHEBI:18420"/>
        <label>2</label>
    </ligand>
</feature>
<keyword evidence="11 16" id="KW-0472">Membrane</keyword>
<feature type="binding site" evidence="15">
    <location>
        <position position="19"/>
    </location>
    <ligand>
        <name>Mg(2+)</name>
        <dbReference type="ChEBI" id="CHEBI:18420"/>
        <label>2</label>
    </ligand>
</feature>
<dbReference type="Pfam" id="PF02421">
    <property type="entry name" value="FeoB_N"/>
    <property type="match status" value="1"/>
</dbReference>
<dbReference type="Pfam" id="PF07670">
    <property type="entry name" value="Gate"/>
    <property type="match status" value="2"/>
</dbReference>
<dbReference type="PANTHER" id="PTHR43185">
    <property type="entry name" value="FERROUS IRON TRANSPORT PROTEIN B"/>
    <property type="match status" value="1"/>
</dbReference>
<feature type="transmembrane region" description="Helical" evidence="16">
    <location>
        <begin position="383"/>
        <end position="403"/>
    </location>
</feature>
<keyword evidence="19" id="KW-1185">Reference proteome</keyword>
<dbReference type="InterPro" id="IPR011642">
    <property type="entry name" value="Gate_dom"/>
</dbReference>
<evidence type="ECO:0000256" key="1">
    <source>
        <dbReference type="ARBA" id="ARBA00004651"/>
    </source>
</evidence>
<proteinExistence type="predicted"/>
<keyword evidence="8" id="KW-0408">Iron</keyword>
<dbReference type="InterPro" id="IPR041069">
    <property type="entry name" value="FeoB_Cyto"/>
</dbReference>
<evidence type="ECO:0000256" key="11">
    <source>
        <dbReference type="ARBA" id="ARBA00023136"/>
    </source>
</evidence>
<dbReference type="GO" id="GO:0005525">
    <property type="term" value="F:GTP binding"/>
    <property type="evidence" value="ECO:0007669"/>
    <property type="project" value="UniProtKB-KW"/>
</dbReference>
<dbReference type="InterPro" id="IPR011640">
    <property type="entry name" value="Fe2_transport_prot_B_C"/>
</dbReference>
<evidence type="ECO:0000256" key="13">
    <source>
        <dbReference type="NCBIfam" id="TIGR00437"/>
    </source>
</evidence>
<feature type="binding site" evidence="14">
    <location>
        <begin position="114"/>
        <end position="117"/>
    </location>
    <ligand>
        <name>GTP</name>
        <dbReference type="ChEBI" id="CHEBI:37565"/>
        <label>1</label>
    </ligand>
</feature>
<evidence type="ECO:0000313" key="18">
    <source>
        <dbReference type="EMBL" id="ADI36632.1"/>
    </source>
</evidence>
<feature type="transmembrane region" description="Helical" evidence="16">
    <location>
        <begin position="500"/>
        <end position="519"/>
    </location>
</feature>
<keyword evidence="4" id="KW-0410">Iron transport</keyword>
<feature type="binding site" evidence="14">
    <location>
        <begin position="8"/>
        <end position="15"/>
    </location>
    <ligand>
        <name>GTP</name>
        <dbReference type="ChEBI" id="CHEBI:37565"/>
        <label>1</label>
    </ligand>
</feature>
<feature type="transmembrane region" description="Helical" evidence="16">
    <location>
        <begin position="410"/>
        <end position="436"/>
    </location>
</feature>
<dbReference type="SUPFAM" id="SSF52540">
    <property type="entry name" value="P-loop containing nucleoside triphosphate hydrolases"/>
    <property type="match status" value="1"/>
</dbReference>
<keyword evidence="9" id="KW-0406">Ion transport</keyword>
<dbReference type="GO" id="GO:0015093">
    <property type="term" value="F:ferrous iron transmembrane transporter activity"/>
    <property type="evidence" value="ECO:0007669"/>
    <property type="project" value="UniProtKB-UniRule"/>
</dbReference>
<reference evidence="18 19" key="1">
    <citation type="submission" date="2010-05" db="EMBL/GenBank/DDBJ databases">
        <title>Complete sequence of Methanococcus voltae A3.</title>
        <authorList>
            <consortium name="US DOE Joint Genome Institute"/>
            <person name="Lucas S."/>
            <person name="Copeland A."/>
            <person name="Lapidus A."/>
            <person name="Cheng J.-F."/>
            <person name="Bruce D."/>
            <person name="Goodwin L."/>
            <person name="Pitluck S."/>
            <person name="Lowry S."/>
            <person name="Clum A."/>
            <person name="Land M."/>
            <person name="Hauser L."/>
            <person name="Kyrpides N."/>
            <person name="Mikhailova N."/>
            <person name="Whitman W.B."/>
            <person name="Woyke T."/>
        </authorList>
    </citation>
    <scope>NUCLEOTIDE SEQUENCE [LARGE SCALE GENOMIC DNA]</scope>
    <source>
        <strain evidence="19">ATCC BAA-1334 / A3</strain>
    </source>
</reference>
<evidence type="ECO:0000256" key="10">
    <source>
        <dbReference type="ARBA" id="ARBA00023134"/>
    </source>
</evidence>
<evidence type="ECO:0000256" key="2">
    <source>
        <dbReference type="ARBA" id="ARBA00022448"/>
    </source>
</evidence>
<keyword evidence="6 14" id="KW-0547">Nucleotide-binding</keyword>
<dbReference type="GO" id="GO:0046872">
    <property type="term" value="F:metal ion binding"/>
    <property type="evidence" value="ECO:0007669"/>
    <property type="project" value="UniProtKB-KW"/>
</dbReference>
<feature type="transmembrane region" description="Helical" evidence="16">
    <location>
        <begin position="618"/>
        <end position="636"/>
    </location>
</feature>
<feature type="transmembrane region" description="Helical" evidence="16">
    <location>
        <begin position="442"/>
        <end position="462"/>
    </location>
</feature>
<dbReference type="EMBL" id="CP002057">
    <property type="protein sequence ID" value="ADI36632.1"/>
    <property type="molecule type" value="Genomic_DNA"/>
</dbReference>
<dbReference type="InParanoid" id="D7DU22"/>
<dbReference type="PROSITE" id="PS51711">
    <property type="entry name" value="G_FEOB"/>
    <property type="match status" value="1"/>
</dbReference>
<name>D7DU22_METV3</name>
<dbReference type="AlphaFoldDB" id="D7DU22"/>
<evidence type="ECO:0000256" key="16">
    <source>
        <dbReference type="SAM" id="Phobius"/>
    </source>
</evidence>
<organism evidence="18 19">
    <name type="scientific">Methanococcus voltae (strain ATCC BAA-1334 / A3)</name>
    <dbReference type="NCBI Taxonomy" id="456320"/>
    <lineage>
        <taxon>Archaea</taxon>
        <taxon>Methanobacteriati</taxon>
        <taxon>Methanobacteriota</taxon>
        <taxon>Methanomada group</taxon>
        <taxon>Methanococci</taxon>
        <taxon>Methanococcales</taxon>
        <taxon>Methanococcaceae</taxon>
        <taxon>Methanococcus</taxon>
    </lineage>
</organism>
<keyword evidence="5 16" id="KW-0812">Transmembrane</keyword>
<evidence type="ECO:0000256" key="15">
    <source>
        <dbReference type="PIRSR" id="PIRSR603373-2"/>
    </source>
</evidence>
<evidence type="ECO:0000259" key="17">
    <source>
        <dbReference type="PROSITE" id="PS51711"/>
    </source>
</evidence>
<evidence type="ECO:0000256" key="9">
    <source>
        <dbReference type="ARBA" id="ARBA00023065"/>
    </source>
</evidence>
<comment type="subcellular location">
    <subcellularLocation>
        <location evidence="1">Cell membrane</location>
        <topology evidence="1">Multi-pass membrane protein</topology>
    </subcellularLocation>
</comment>
<dbReference type="KEGG" id="mvo:Mvol_0975"/>
<dbReference type="InterPro" id="IPR050860">
    <property type="entry name" value="FeoB_GTPase"/>
</dbReference>
<evidence type="ECO:0000256" key="3">
    <source>
        <dbReference type="ARBA" id="ARBA00022475"/>
    </source>
</evidence>
<dbReference type="STRING" id="456320.Mvol_0975"/>
<dbReference type="Proteomes" id="UP000007722">
    <property type="component" value="Chromosome"/>
</dbReference>
<feature type="binding site" evidence="15">
    <location>
        <position position="22"/>
    </location>
    <ligand>
        <name>Mg(2+)</name>
        <dbReference type="ChEBI" id="CHEBI:18420"/>
        <label>1</label>
    </ligand>
</feature>
<dbReference type="PANTHER" id="PTHR43185:SF1">
    <property type="entry name" value="FE(2+) TRANSPORTER FEOB"/>
    <property type="match status" value="1"/>
</dbReference>
<keyword evidence="7 16" id="KW-1133">Transmembrane helix</keyword>
<dbReference type="PRINTS" id="PR00326">
    <property type="entry name" value="GTP1OBG"/>
</dbReference>
<feature type="binding site" evidence="14">
    <location>
        <begin position="54"/>
        <end position="57"/>
    </location>
    <ligand>
        <name>GTP</name>
        <dbReference type="ChEBI" id="CHEBI:37565"/>
        <label>1</label>
    </ligand>
</feature>
<dbReference type="InterPro" id="IPR027417">
    <property type="entry name" value="P-loop_NTPase"/>
</dbReference>
<keyword evidence="15" id="KW-0479">Metal-binding</keyword>
<sequence length="641" mass="70846">MAKIAFIGQPNVGKTTLFNSLTGMRQKVGNWTGVTVEKVEGHYSFNNKEYSLVDLPGIYSLMSNSIDQKIARDFIIENKDAIFVNIIDTPNLNRNLYLTLQLIELGVVPIVCLNLIDEAEKYGITIDDKKLSNKLGGAPVIRTSGRLSIGHNDLKQEVANYKPQKPIVIEYSEILENAVLEVCALLDKHNIPELSQYPKRWVSLSILEGDAEIISKLNASFIQEFEQIKNKVEFEIKHDVESYVTEQRYSKCDEILSDVYQDSEVHDDIDVILVHPIYGLVIFAAVMYLLYTFVFTINDITAEWAGTIIEFVSAWISSITPAAYQGIVVDGVVGGVGAVLEFFPLVFIMIFSLATLENTGYLSRVAALLHNIMSKFGLSGKSFIPLVTGFGCTIPAVVGTRYISGYKERLTTLLVSPFVPCSARFVIIAFLAAAFFPANQAIFSLFILAVSFIVLIFSSWLLSKYVIKGESEDFVFELPPYRIPDWKNVISSTWSKSKGFLKKAGTLIAAGSVLFYALTTYPNPDASYAYMIGNMLSPLTSLMGLDGTAGISLIFGIIAKELVVSTLEILYTQGIENALTPLTGLVLTLVSVLYIPCFATIATIYLETRSVKWTAFSVFYNLGIASLVGIIVYQVGKLMGF</sequence>
<evidence type="ECO:0000256" key="6">
    <source>
        <dbReference type="ARBA" id="ARBA00022741"/>
    </source>
</evidence>
<dbReference type="Pfam" id="PF17910">
    <property type="entry name" value="FeoB_Cyto"/>
    <property type="match status" value="1"/>
</dbReference>
<feature type="domain" description="FeoB-type G" evidence="17">
    <location>
        <begin position="1"/>
        <end position="164"/>
    </location>
</feature>
<keyword evidence="2" id="KW-0813">Transport</keyword>
<gene>
    <name evidence="18" type="ordered locus">Mvol_0975</name>
</gene>
<dbReference type="eggNOG" id="arCOG00359">
    <property type="taxonomic scope" value="Archaea"/>
</dbReference>
<feature type="transmembrane region" description="Helical" evidence="16">
    <location>
        <begin position="331"/>
        <end position="354"/>
    </location>
</feature>